<name>A0AAW0FRZ3_9APHY</name>
<dbReference type="Proteomes" id="UP001385951">
    <property type="component" value="Unassembled WGS sequence"/>
</dbReference>
<feature type="compositionally biased region" description="Basic residues" evidence="1">
    <location>
        <begin position="169"/>
        <end position="178"/>
    </location>
</feature>
<proteinExistence type="predicted"/>
<feature type="region of interest" description="Disordered" evidence="1">
    <location>
        <begin position="1"/>
        <end position="178"/>
    </location>
</feature>
<protein>
    <submittedName>
        <fullName evidence="2">Uncharacterized protein</fullName>
    </submittedName>
</protein>
<dbReference type="EMBL" id="JASBNA010000025">
    <property type="protein sequence ID" value="KAK7684413.1"/>
    <property type="molecule type" value="Genomic_DNA"/>
</dbReference>
<dbReference type="AlphaFoldDB" id="A0AAW0FRZ3"/>
<keyword evidence="3" id="KW-1185">Reference proteome</keyword>
<feature type="compositionally biased region" description="Basic and acidic residues" evidence="1">
    <location>
        <begin position="99"/>
        <end position="116"/>
    </location>
</feature>
<gene>
    <name evidence="2" type="ORF">QCA50_012360</name>
</gene>
<comment type="caution">
    <text evidence="2">The sequence shown here is derived from an EMBL/GenBank/DDBJ whole genome shotgun (WGS) entry which is preliminary data.</text>
</comment>
<feature type="compositionally biased region" description="Basic and acidic residues" evidence="1">
    <location>
        <begin position="369"/>
        <end position="383"/>
    </location>
</feature>
<feature type="compositionally biased region" description="Polar residues" evidence="1">
    <location>
        <begin position="250"/>
        <end position="275"/>
    </location>
</feature>
<feature type="compositionally biased region" description="Basic and acidic residues" evidence="1">
    <location>
        <begin position="54"/>
        <end position="68"/>
    </location>
</feature>
<evidence type="ECO:0000256" key="1">
    <source>
        <dbReference type="SAM" id="MobiDB-lite"/>
    </source>
</evidence>
<accession>A0AAW0FRZ3</accession>
<evidence type="ECO:0000313" key="3">
    <source>
        <dbReference type="Proteomes" id="UP001385951"/>
    </source>
</evidence>
<sequence length="653" mass="72661">MAETPANSRRKLVANLPPGMRTRAQNKTQHPGAPDLPKPRRSHTEVAATNAAEEQARQLDAQARETAIERAAAVENRMLTEDNNDENFGRRPSLPVDKNIPDERLVGSNKDLEGETRGGQQLVGLDDESSDNGSVYEPKSKAEEEASDQEGSDLEQDDTEDSDIDTRASTKKAVKKKAQTARASVQAARFSATNSTGGRAMGKRKLEVEGHGKGLRVEETITKKTKKAEVGGVSSNWEDYRYSSRGRHSSVGSMNTKRSSRAHSNTSTGSAPSSNIDLTLSDDLFCDHVDSDGVRPATFADDSDADERSAMADIIEDARSERRKKQLHQQVDKTKLAGGSRAHFNNVQNLTTIAPKDAPLVGTRRTTRSGKETKKPRNSDLPDNMQERWQKLFVPLARELVGTMLPWASLDLDQVRALFKRTWPSSEYIVQKGDVYWNLITYRITDWRSSIGTSGTAAVDRMISDNAEVLDSSEAIREFVEHNLGDGNQEVPFHWETWTSDSDGKKIKKGVYANPMILMALAPHVAELNRIPTNLRSKDHPKGALILAIQAVERGLTLYRKGVKASTTSPAMWFSEDNWGNMIKLEHGEPKHHRRATKYLKVIDNWKAEKWEYILNGAKAYCIDSFSESNKGRLSTAPIIVDDEDDDYYIISD</sequence>
<evidence type="ECO:0000313" key="2">
    <source>
        <dbReference type="EMBL" id="KAK7684413.1"/>
    </source>
</evidence>
<feature type="region of interest" description="Disordered" evidence="1">
    <location>
        <begin position="362"/>
        <end position="383"/>
    </location>
</feature>
<reference evidence="2 3" key="1">
    <citation type="submission" date="2022-09" db="EMBL/GenBank/DDBJ databases">
        <authorList>
            <person name="Palmer J.M."/>
        </authorList>
    </citation>
    <scope>NUCLEOTIDE SEQUENCE [LARGE SCALE GENOMIC DNA]</scope>
    <source>
        <strain evidence="2 3">DSM 7382</strain>
    </source>
</reference>
<feature type="region of interest" description="Disordered" evidence="1">
    <location>
        <begin position="243"/>
        <end position="275"/>
    </location>
</feature>
<feature type="compositionally biased region" description="Acidic residues" evidence="1">
    <location>
        <begin position="145"/>
        <end position="163"/>
    </location>
</feature>
<organism evidence="2 3">
    <name type="scientific">Cerrena zonata</name>
    <dbReference type="NCBI Taxonomy" id="2478898"/>
    <lineage>
        <taxon>Eukaryota</taxon>
        <taxon>Fungi</taxon>
        <taxon>Dikarya</taxon>
        <taxon>Basidiomycota</taxon>
        <taxon>Agaricomycotina</taxon>
        <taxon>Agaricomycetes</taxon>
        <taxon>Polyporales</taxon>
        <taxon>Cerrenaceae</taxon>
        <taxon>Cerrena</taxon>
    </lineage>
</organism>